<organism evidence="1 2">
    <name type="scientific">Lysobacter spongiicola DSM 21749</name>
    <dbReference type="NCBI Taxonomy" id="1122188"/>
    <lineage>
        <taxon>Bacteria</taxon>
        <taxon>Pseudomonadati</taxon>
        <taxon>Pseudomonadota</taxon>
        <taxon>Gammaproteobacteria</taxon>
        <taxon>Lysobacterales</taxon>
        <taxon>Lysobacteraceae</taxon>
        <taxon>Novilysobacter</taxon>
    </lineage>
</organism>
<protein>
    <submittedName>
        <fullName evidence="1">Uncharacterized protein</fullName>
    </submittedName>
</protein>
<gene>
    <name evidence="1" type="ORF">SAMN02745674_01404</name>
</gene>
<dbReference type="EMBL" id="FUXP01000004">
    <property type="protein sequence ID" value="SJZ96822.1"/>
    <property type="molecule type" value="Genomic_DNA"/>
</dbReference>
<proteinExistence type="predicted"/>
<dbReference type="STRING" id="1122188.SAMN02745674_01404"/>
<evidence type="ECO:0000313" key="1">
    <source>
        <dbReference type="EMBL" id="SJZ96822.1"/>
    </source>
</evidence>
<dbReference type="Proteomes" id="UP000190061">
    <property type="component" value="Unassembled WGS sequence"/>
</dbReference>
<keyword evidence="2" id="KW-1185">Reference proteome</keyword>
<accession>A0A1T4PZ63</accession>
<sequence>MPPKQARRRTGGWSWCGYRPQPPCLTPQLATRRQQVTCSACSSPLWYCPPPLTSILEPAMKRRQTPAFELSFCAFIALAVVGCSGSENSGSRSDTEVSSAAGPATPVASAQAVTAARSESDAGELAGTEMLQVALGMSLMAEKCGTASSSELQAELAEARIRFVADGGNAGSFERAADAAKVQVDSLSPTEVAESCAALEQAPDRWSR</sequence>
<evidence type="ECO:0000313" key="2">
    <source>
        <dbReference type="Proteomes" id="UP000190061"/>
    </source>
</evidence>
<name>A0A1T4PZ63_9GAMM</name>
<reference evidence="1 2" key="1">
    <citation type="submission" date="2017-02" db="EMBL/GenBank/DDBJ databases">
        <authorList>
            <person name="Peterson S.W."/>
        </authorList>
    </citation>
    <scope>NUCLEOTIDE SEQUENCE [LARGE SCALE GENOMIC DNA]</scope>
    <source>
        <strain evidence="1 2">DSM 21749</strain>
    </source>
</reference>
<dbReference type="AlphaFoldDB" id="A0A1T4PZ63"/>